<dbReference type="FunFam" id="3.40.50.300:FF:000127">
    <property type="entry name" value="Ribose import ATP-binding protein RbsA"/>
    <property type="match status" value="1"/>
</dbReference>
<dbReference type="InterPro" id="IPR027417">
    <property type="entry name" value="P-loop_NTPase"/>
</dbReference>
<dbReference type="OrthoDB" id="9771863at2"/>
<accession>A0A1M6AZV7</accession>
<keyword evidence="2" id="KW-0813">Transport</keyword>
<dbReference type="PROSITE" id="PS50893">
    <property type="entry name" value="ABC_TRANSPORTER_2"/>
    <property type="match status" value="2"/>
</dbReference>
<dbReference type="InterPro" id="IPR050107">
    <property type="entry name" value="ABC_carbohydrate_import_ATPase"/>
</dbReference>
<dbReference type="PROSITE" id="PS00211">
    <property type="entry name" value="ABC_TRANSPORTER_1"/>
    <property type="match status" value="1"/>
</dbReference>
<reference evidence="10 11" key="1">
    <citation type="submission" date="2016-11" db="EMBL/GenBank/DDBJ databases">
        <authorList>
            <person name="Jaros S."/>
            <person name="Januszkiewicz K."/>
            <person name="Wedrychowicz H."/>
        </authorList>
    </citation>
    <scope>NUCLEOTIDE SEQUENCE [LARGE SCALE GENOMIC DNA]</scope>
    <source>
        <strain evidence="10 11">DSM 21864</strain>
    </source>
</reference>
<evidence type="ECO:0000256" key="8">
    <source>
        <dbReference type="ARBA" id="ARBA00023136"/>
    </source>
</evidence>
<name>A0A1M6AZV7_9CLOT</name>
<evidence type="ECO:0000256" key="4">
    <source>
        <dbReference type="ARBA" id="ARBA00022737"/>
    </source>
</evidence>
<protein>
    <submittedName>
        <fullName evidence="10">Nucleoside ABC transporter ATP-binding protein</fullName>
    </submittedName>
</protein>
<dbReference type="SUPFAM" id="SSF52540">
    <property type="entry name" value="P-loop containing nucleoside triphosphate hydrolases"/>
    <property type="match status" value="2"/>
</dbReference>
<dbReference type="InterPro" id="IPR003439">
    <property type="entry name" value="ABC_transporter-like_ATP-bd"/>
</dbReference>
<dbReference type="PANTHER" id="PTHR43790">
    <property type="entry name" value="CARBOHYDRATE TRANSPORT ATP-BINDING PROTEIN MG119-RELATED"/>
    <property type="match status" value="1"/>
</dbReference>
<keyword evidence="7" id="KW-1278">Translocase</keyword>
<feature type="domain" description="ABC transporter" evidence="9">
    <location>
        <begin position="258"/>
        <end position="501"/>
    </location>
</feature>
<dbReference type="RefSeq" id="WP_073003701.1">
    <property type="nucleotide sequence ID" value="NZ_FQZO01000001.1"/>
</dbReference>
<dbReference type="EMBL" id="FQZO01000001">
    <property type="protein sequence ID" value="SHI41967.1"/>
    <property type="molecule type" value="Genomic_DNA"/>
</dbReference>
<gene>
    <name evidence="10" type="ORF">SAMN05444401_0583</name>
</gene>
<dbReference type="CDD" id="cd03216">
    <property type="entry name" value="ABC_Carb_Monos_I"/>
    <property type="match status" value="1"/>
</dbReference>
<keyword evidence="6 10" id="KW-0067">ATP-binding</keyword>
<comment type="subcellular location">
    <subcellularLocation>
        <location evidence="1">Cell membrane</location>
        <topology evidence="1">Peripheral membrane protein</topology>
    </subcellularLocation>
</comment>
<keyword evidence="8" id="KW-0472">Membrane</keyword>
<dbReference type="InterPro" id="IPR017871">
    <property type="entry name" value="ABC_transporter-like_CS"/>
</dbReference>
<evidence type="ECO:0000256" key="5">
    <source>
        <dbReference type="ARBA" id="ARBA00022741"/>
    </source>
</evidence>
<organism evidence="10 11">
    <name type="scientific">Clostridium amylolyticum</name>
    <dbReference type="NCBI Taxonomy" id="1121298"/>
    <lineage>
        <taxon>Bacteria</taxon>
        <taxon>Bacillati</taxon>
        <taxon>Bacillota</taxon>
        <taxon>Clostridia</taxon>
        <taxon>Eubacteriales</taxon>
        <taxon>Clostridiaceae</taxon>
        <taxon>Clostridium</taxon>
    </lineage>
</organism>
<evidence type="ECO:0000313" key="11">
    <source>
        <dbReference type="Proteomes" id="UP000184080"/>
    </source>
</evidence>
<dbReference type="GO" id="GO:0016887">
    <property type="term" value="F:ATP hydrolysis activity"/>
    <property type="evidence" value="ECO:0007669"/>
    <property type="project" value="InterPro"/>
</dbReference>
<keyword evidence="11" id="KW-1185">Reference proteome</keyword>
<dbReference type="SMART" id="SM00382">
    <property type="entry name" value="AAA"/>
    <property type="match status" value="2"/>
</dbReference>
<dbReference type="PANTHER" id="PTHR43790:SF9">
    <property type="entry name" value="GALACTOFURANOSE TRANSPORTER ATP-BINDING PROTEIN YTFR"/>
    <property type="match status" value="1"/>
</dbReference>
<keyword evidence="4" id="KW-0677">Repeat</keyword>
<dbReference type="AlphaFoldDB" id="A0A1M6AZV7"/>
<sequence length="513" mass="56684">MKSKVPVISVRGISKIFGKVKACNNVNIDIYPGEIHALLGENGAGKSTLINILSGVYSPDRGNIKVKGMEKSFSSPKDSTQCGIGTIYQHFKLVNALTARENIMLGQEKKIFISRKPVDEKVKEISFKYGIEVDLDKYVGDMSVGEKQNLEILKVLYRGAEVLILDEPTAVFTPQETEKLFNIMKKMREQGCGIIFITHKMDEVMEVSDKITVLRKGETVATLPKFKTNAKELTELMVGRSIDLSIKKIDKLPGKEVLEIKNLRALNTDGMEAVKNISFNVKEGEILGIAGITGCGQKELCEALAGIGNVSQGEIIFNGENLKGKNPREFIKRGISMSFIPEDRLGMGLVASMNMVDNLILKSYHTQKGPFISKKAAVKDSLELIDTLEIKTPGINYPIRYLSGGNIQKILLGRELSSSPKVLIMAYPVRGLDINTCYNIYDLINKEKEKGTSIIFVGEDLDVLMELCDRIMVLCHGEISGIIDAQEATREKLGLMMLGNSKEKGEELLVKAN</sequence>
<dbReference type="STRING" id="1121298.SAMN05444401_0583"/>
<evidence type="ECO:0000256" key="1">
    <source>
        <dbReference type="ARBA" id="ARBA00004202"/>
    </source>
</evidence>
<evidence type="ECO:0000256" key="3">
    <source>
        <dbReference type="ARBA" id="ARBA00022475"/>
    </source>
</evidence>
<evidence type="ECO:0000256" key="7">
    <source>
        <dbReference type="ARBA" id="ARBA00022967"/>
    </source>
</evidence>
<evidence type="ECO:0000256" key="2">
    <source>
        <dbReference type="ARBA" id="ARBA00022448"/>
    </source>
</evidence>
<proteinExistence type="predicted"/>
<dbReference type="CDD" id="cd03215">
    <property type="entry name" value="ABC_Carb_Monos_II"/>
    <property type="match status" value="1"/>
</dbReference>
<evidence type="ECO:0000256" key="6">
    <source>
        <dbReference type="ARBA" id="ARBA00022840"/>
    </source>
</evidence>
<dbReference type="Proteomes" id="UP000184080">
    <property type="component" value="Unassembled WGS sequence"/>
</dbReference>
<dbReference type="GO" id="GO:0005524">
    <property type="term" value="F:ATP binding"/>
    <property type="evidence" value="ECO:0007669"/>
    <property type="project" value="UniProtKB-KW"/>
</dbReference>
<dbReference type="GO" id="GO:0005886">
    <property type="term" value="C:plasma membrane"/>
    <property type="evidence" value="ECO:0007669"/>
    <property type="project" value="UniProtKB-SubCell"/>
</dbReference>
<dbReference type="Pfam" id="PF00005">
    <property type="entry name" value="ABC_tran"/>
    <property type="match status" value="2"/>
</dbReference>
<evidence type="ECO:0000313" key="10">
    <source>
        <dbReference type="EMBL" id="SHI41967.1"/>
    </source>
</evidence>
<keyword evidence="5" id="KW-0547">Nucleotide-binding</keyword>
<dbReference type="Gene3D" id="3.40.50.300">
    <property type="entry name" value="P-loop containing nucleotide triphosphate hydrolases"/>
    <property type="match status" value="2"/>
</dbReference>
<dbReference type="InterPro" id="IPR003593">
    <property type="entry name" value="AAA+_ATPase"/>
</dbReference>
<keyword evidence="3" id="KW-1003">Cell membrane</keyword>
<evidence type="ECO:0000259" key="9">
    <source>
        <dbReference type="PROSITE" id="PS50893"/>
    </source>
</evidence>
<feature type="domain" description="ABC transporter" evidence="9">
    <location>
        <begin position="8"/>
        <end position="241"/>
    </location>
</feature>